<dbReference type="CDD" id="cd00995">
    <property type="entry name" value="PBP2_NikA_DppA_OppA_like"/>
    <property type="match status" value="1"/>
</dbReference>
<dbReference type="Pfam" id="PF00496">
    <property type="entry name" value="SBP_bac_5"/>
    <property type="match status" value="1"/>
</dbReference>
<accession>A0A4R1QX62</accession>
<reference evidence="7 8" key="1">
    <citation type="submission" date="2019-03" db="EMBL/GenBank/DDBJ databases">
        <title>Genomic Encyclopedia of Type Strains, Phase IV (KMG-IV): sequencing the most valuable type-strain genomes for metagenomic binning, comparative biology and taxonomic classification.</title>
        <authorList>
            <person name="Goeker M."/>
        </authorList>
    </citation>
    <scope>NUCLEOTIDE SEQUENCE [LARGE SCALE GENOMIC DNA]</scope>
    <source>
        <strain evidence="7 8">DSM 100451</strain>
    </source>
</reference>
<name>A0A4R1QX62_9FIRM</name>
<feature type="chain" id="PRO_5038479082" evidence="5">
    <location>
        <begin position="22"/>
        <end position="534"/>
    </location>
</feature>
<dbReference type="SUPFAM" id="SSF53850">
    <property type="entry name" value="Periplasmic binding protein-like II"/>
    <property type="match status" value="1"/>
</dbReference>
<evidence type="ECO:0000256" key="4">
    <source>
        <dbReference type="ARBA" id="ARBA00022729"/>
    </source>
</evidence>
<dbReference type="EMBL" id="SLUM01000009">
    <property type="protein sequence ID" value="TCL57755.1"/>
    <property type="molecule type" value="Genomic_DNA"/>
</dbReference>
<dbReference type="PIRSF" id="PIRSF002741">
    <property type="entry name" value="MppA"/>
    <property type="match status" value="1"/>
</dbReference>
<dbReference type="PROSITE" id="PS51257">
    <property type="entry name" value="PROKAR_LIPOPROTEIN"/>
    <property type="match status" value="1"/>
</dbReference>
<sequence>MKKVLALVLAAAMALSMVACGGGSTTTTSGSTATSGAASTGTAAAASDGTLKLILSTTDGSSTDDKVPIPWLNRTMPTNLMFRSLFISDSTLNEASPDLAESYEVSEDGLTYTITLKDGLKWSDGEPLTADDVLWSIDAALQTTQVNSIYTSAFKKIADKSAEGNVITLTLSEPYSSLPQILSQFAILPKHSLENVDVLKLDADTTFWQNPVTSGYYMVGEFNVGNYFTMVPNPNYEGTPAKIQKVTVSYVNDYLTAAQSGNADYLYGNATDLVEAMQGMSNYTSHEVDVLFYKYFIFNMEGTDGTQNEAMQNVEVRKAIMEAIDRATLATLYPSATVLNSGVPDSHPAYNGFTYTFDTEKAKADIAASGYDMSRPIRICYYNNDQTSIDLINTIVYYLEQAGLTVESTLSNDGTTDLFTTRQYDIGFKGKSSFSLDEWYSEYLSTDALFQKIWGGDTSFDEAIATYSAATTEEEKNAALKTLQDLEQEKLYKVPLFTVGNYVFTSSNVKIPEGVTFCNPLYSCDLDFANWEMA</sequence>
<dbReference type="GO" id="GO:1904680">
    <property type="term" value="F:peptide transmembrane transporter activity"/>
    <property type="evidence" value="ECO:0007669"/>
    <property type="project" value="TreeGrafter"/>
</dbReference>
<evidence type="ECO:0000256" key="5">
    <source>
        <dbReference type="SAM" id="SignalP"/>
    </source>
</evidence>
<dbReference type="PANTHER" id="PTHR30290:SF9">
    <property type="entry name" value="OLIGOPEPTIDE-BINDING PROTEIN APPA"/>
    <property type="match status" value="1"/>
</dbReference>
<comment type="similarity">
    <text evidence="2">Belongs to the bacterial solute-binding protein 5 family.</text>
</comment>
<protein>
    <submittedName>
        <fullName evidence="7">Peptide/nickel transport system substrate-binding protein</fullName>
    </submittedName>
</protein>
<organism evidence="7 8">
    <name type="scientific">Allofournierella massiliensis</name>
    <dbReference type="NCBI Taxonomy" id="1650663"/>
    <lineage>
        <taxon>Bacteria</taxon>
        <taxon>Bacillati</taxon>
        <taxon>Bacillota</taxon>
        <taxon>Clostridia</taxon>
        <taxon>Eubacteriales</taxon>
        <taxon>Oscillospiraceae</taxon>
        <taxon>Allofournierella</taxon>
    </lineage>
</organism>
<dbReference type="GeneID" id="97380727"/>
<keyword evidence="4 5" id="KW-0732">Signal</keyword>
<evidence type="ECO:0000256" key="3">
    <source>
        <dbReference type="ARBA" id="ARBA00022448"/>
    </source>
</evidence>
<gene>
    <name evidence="7" type="ORF">EDD77_10929</name>
</gene>
<evidence type="ECO:0000313" key="7">
    <source>
        <dbReference type="EMBL" id="TCL57755.1"/>
    </source>
</evidence>
<evidence type="ECO:0000259" key="6">
    <source>
        <dbReference type="Pfam" id="PF00496"/>
    </source>
</evidence>
<evidence type="ECO:0000313" key="8">
    <source>
        <dbReference type="Proteomes" id="UP000295184"/>
    </source>
</evidence>
<dbReference type="PANTHER" id="PTHR30290">
    <property type="entry name" value="PERIPLASMIC BINDING COMPONENT OF ABC TRANSPORTER"/>
    <property type="match status" value="1"/>
</dbReference>
<dbReference type="Gene3D" id="3.10.105.10">
    <property type="entry name" value="Dipeptide-binding Protein, Domain 3"/>
    <property type="match status" value="1"/>
</dbReference>
<dbReference type="AlphaFoldDB" id="A0A4R1QX62"/>
<dbReference type="GO" id="GO:0015833">
    <property type="term" value="P:peptide transport"/>
    <property type="evidence" value="ECO:0007669"/>
    <property type="project" value="TreeGrafter"/>
</dbReference>
<dbReference type="OrthoDB" id="239741at2"/>
<feature type="domain" description="Solute-binding protein family 5" evidence="6">
    <location>
        <begin position="95"/>
        <end position="457"/>
    </location>
</feature>
<dbReference type="InterPro" id="IPR039424">
    <property type="entry name" value="SBP_5"/>
</dbReference>
<dbReference type="STRING" id="1650663.GCA_001486665_01100"/>
<dbReference type="Gene3D" id="3.90.76.10">
    <property type="entry name" value="Dipeptide-binding Protein, Domain 1"/>
    <property type="match status" value="1"/>
</dbReference>
<evidence type="ECO:0000256" key="2">
    <source>
        <dbReference type="ARBA" id="ARBA00005695"/>
    </source>
</evidence>
<evidence type="ECO:0000256" key="1">
    <source>
        <dbReference type="ARBA" id="ARBA00004193"/>
    </source>
</evidence>
<comment type="subcellular location">
    <subcellularLocation>
        <location evidence="1">Cell membrane</location>
        <topology evidence="1">Lipid-anchor</topology>
    </subcellularLocation>
</comment>
<dbReference type="InterPro" id="IPR023765">
    <property type="entry name" value="SBP_5_CS"/>
</dbReference>
<dbReference type="PROSITE" id="PS01040">
    <property type="entry name" value="SBP_BACTERIAL_5"/>
    <property type="match status" value="1"/>
</dbReference>
<dbReference type="InterPro" id="IPR030678">
    <property type="entry name" value="Peptide/Ni-bd"/>
</dbReference>
<dbReference type="RefSeq" id="WP_058963579.1">
    <property type="nucleotide sequence ID" value="NZ_CABKVM010000015.1"/>
</dbReference>
<comment type="caution">
    <text evidence="7">The sequence shown here is derived from an EMBL/GenBank/DDBJ whole genome shotgun (WGS) entry which is preliminary data.</text>
</comment>
<dbReference type="Gene3D" id="3.40.190.10">
    <property type="entry name" value="Periplasmic binding protein-like II"/>
    <property type="match status" value="1"/>
</dbReference>
<dbReference type="GO" id="GO:0043190">
    <property type="term" value="C:ATP-binding cassette (ABC) transporter complex"/>
    <property type="evidence" value="ECO:0007669"/>
    <property type="project" value="InterPro"/>
</dbReference>
<keyword evidence="3" id="KW-0813">Transport</keyword>
<dbReference type="GO" id="GO:0042597">
    <property type="term" value="C:periplasmic space"/>
    <property type="evidence" value="ECO:0007669"/>
    <property type="project" value="UniProtKB-ARBA"/>
</dbReference>
<feature type="signal peptide" evidence="5">
    <location>
        <begin position="1"/>
        <end position="21"/>
    </location>
</feature>
<proteinExistence type="inferred from homology"/>
<dbReference type="Proteomes" id="UP000295184">
    <property type="component" value="Unassembled WGS sequence"/>
</dbReference>
<dbReference type="InterPro" id="IPR000914">
    <property type="entry name" value="SBP_5_dom"/>
</dbReference>